<keyword evidence="4" id="KW-0274">FAD</keyword>
<evidence type="ECO:0000256" key="7">
    <source>
        <dbReference type="ARBA" id="ARBA00023014"/>
    </source>
</evidence>
<dbReference type="AlphaFoldDB" id="A0A7C4RP73"/>
<dbReference type="InterPro" id="IPR004017">
    <property type="entry name" value="Cys_rich_dom"/>
</dbReference>
<evidence type="ECO:0000256" key="1">
    <source>
        <dbReference type="ARBA" id="ARBA00001974"/>
    </source>
</evidence>
<reference evidence="10" key="1">
    <citation type="journal article" date="2020" name="mSystems">
        <title>Genome- and Community-Level Interaction Insights into Carbon Utilization and Element Cycling Functions of Hydrothermarchaeota in Hydrothermal Sediment.</title>
        <authorList>
            <person name="Zhou Z."/>
            <person name="Liu Y."/>
            <person name="Xu W."/>
            <person name="Pan J."/>
            <person name="Luo Z.H."/>
            <person name="Li M."/>
        </authorList>
    </citation>
    <scope>NUCLEOTIDE SEQUENCE [LARGE SCALE GENOMIC DNA]</scope>
    <source>
        <strain evidence="10">SpSt-477</strain>
    </source>
</reference>
<dbReference type="Pfam" id="PF13183">
    <property type="entry name" value="Fer4_8"/>
    <property type="match status" value="1"/>
</dbReference>
<protein>
    <submittedName>
        <fullName evidence="10">FAD-binding oxidoreductase</fullName>
    </submittedName>
</protein>
<name>A0A7C4RP73_9BACT</name>
<dbReference type="SUPFAM" id="SSF46548">
    <property type="entry name" value="alpha-helical ferredoxin"/>
    <property type="match status" value="1"/>
</dbReference>
<dbReference type="Gene3D" id="3.30.70.2740">
    <property type="match status" value="1"/>
</dbReference>
<dbReference type="InterPro" id="IPR016169">
    <property type="entry name" value="FAD-bd_PCMH_sub2"/>
</dbReference>
<organism evidence="10">
    <name type="scientific">Desulfatirhabdium butyrativorans</name>
    <dbReference type="NCBI Taxonomy" id="340467"/>
    <lineage>
        <taxon>Bacteria</taxon>
        <taxon>Pseudomonadati</taxon>
        <taxon>Thermodesulfobacteriota</taxon>
        <taxon>Desulfobacteria</taxon>
        <taxon>Desulfobacterales</taxon>
        <taxon>Desulfatirhabdiaceae</taxon>
        <taxon>Desulfatirhabdium</taxon>
    </lineage>
</organism>
<dbReference type="InterPro" id="IPR036318">
    <property type="entry name" value="FAD-bd_PCMH-like_sf"/>
</dbReference>
<evidence type="ECO:0000259" key="9">
    <source>
        <dbReference type="PROSITE" id="PS51387"/>
    </source>
</evidence>
<keyword evidence="3" id="KW-0479">Metal-binding</keyword>
<dbReference type="GO" id="GO:0008720">
    <property type="term" value="F:D-lactate dehydrogenase (NAD+) activity"/>
    <property type="evidence" value="ECO:0007669"/>
    <property type="project" value="TreeGrafter"/>
</dbReference>
<dbReference type="SUPFAM" id="SSF56176">
    <property type="entry name" value="FAD-binding/transporter-associated domain-like"/>
    <property type="match status" value="1"/>
</dbReference>
<dbReference type="InterPro" id="IPR004113">
    <property type="entry name" value="FAD-bd_oxidored_4_C"/>
</dbReference>
<dbReference type="PANTHER" id="PTHR11748:SF119">
    <property type="entry name" value="D-2-HYDROXYGLUTARATE DEHYDROGENASE"/>
    <property type="match status" value="1"/>
</dbReference>
<evidence type="ECO:0000256" key="5">
    <source>
        <dbReference type="ARBA" id="ARBA00023002"/>
    </source>
</evidence>
<comment type="caution">
    <text evidence="10">The sequence shown here is derived from an EMBL/GenBank/DDBJ whole genome shotgun (WGS) entry which is preliminary data.</text>
</comment>
<gene>
    <name evidence="10" type="ORF">ENS29_03440</name>
</gene>
<keyword evidence="5" id="KW-0560">Oxidoreductase</keyword>
<dbReference type="PANTHER" id="PTHR11748">
    <property type="entry name" value="D-LACTATE DEHYDROGENASE"/>
    <property type="match status" value="1"/>
</dbReference>
<keyword evidence="6" id="KW-0408">Iron</keyword>
<dbReference type="GO" id="GO:0004458">
    <property type="term" value="F:D-lactate dehydrogenase (cytochrome) activity"/>
    <property type="evidence" value="ECO:0007669"/>
    <property type="project" value="TreeGrafter"/>
</dbReference>
<evidence type="ECO:0000259" key="8">
    <source>
        <dbReference type="PROSITE" id="PS51379"/>
    </source>
</evidence>
<dbReference type="GO" id="GO:0051536">
    <property type="term" value="F:iron-sulfur cluster binding"/>
    <property type="evidence" value="ECO:0007669"/>
    <property type="project" value="UniProtKB-KW"/>
</dbReference>
<proteinExistence type="predicted"/>
<evidence type="ECO:0000256" key="6">
    <source>
        <dbReference type="ARBA" id="ARBA00023004"/>
    </source>
</evidence>
<dbReference type="GO" id="GO:1903457">
    <property type="term" value="P:lactate catabolic process"/>
    <property type="evidence" value="ECO:0007669"/>
    <property type="project" value="TreeGrafter"/>
</dbReference>
<dbReference type="InterPro" id="IPR016164">
    <property type="entry name" value="FAD-linked_Oxase-like_C"/>
</dbReference>
<dbReference type="SUPFAM" id="SSF55103">
    <property type="entry name" value="FAD-linked oxidases, C-terminal domain"/>
    <property type="match status" value="1"/>
</dbReference>
<keyword evidence="2" id="KW-0285">Flavoprotein</keyword>
<dbReference type="InterPro" id="IPR017896">
    <property type="entry name" value="4Fe4S_Fe-S-bd"/>
</dbReference>
<keyword evidence="7" id="KW-0411">Iron-sulfur</keyword>
<feature type="domain" description="4Fe-4S ferredoxin-type" evidence="8">
    <location>
        <begin position="597"/>
        <end position="628"/>
    </location>
</feature>
<dbReference type="GO" id="GO:0071949">
    <property type="term" value="F:FAD binding"/>
    <property type="evidence" value="ECO:0007669"/>
    <property type="project" value="InterPro"/>
</dbReference>
<comment type="cofactor">
    <cofactor evidence="1">
        <name>FAD</name>
        <dbReference type="ChEBI" id="CHEBI:57692"/>
    </cofactor>
</comment>
<dbReference type="InterPro" id="IPR009051">
    <property type="entry name" value="Helical_ferredxn"/>
</dbReference>
<dbReference type="PROSITE" id="PS51379">
    <property type="entry name" value="4FE4S_FER_2"/>
    <property type="match status" value="1"/>
</dbReference>
<dbReference type="PROSITE" id="PS00198">
    <property type="entry name" value="4FE4S_FER_1"/>
    <property type="match status" value="1"/>
</dbReference>
<evidence type="ECO:0000256" key="3">
    <source>
        <dbReference type="ARBA" id="ARBA00022723"/>
    </source>
</evidence>
<dbReference type="InterPro" id="IPR017900">
    <property type="entry name" value="4Fe4S_Fe_S_CS"/>
</dbReference>
<dbReference type="Gene3D" id="1.10.1060.10">
    <property type="entry name" value="Alpha-helical ferredoxin"/>
    <property type="match status" value="1"/>
</dbReference>
<dbReference type="EMBL" id="DSUH01000072">
    <property type="protein sequence ID" value="HGU31893.1"/>
    <property type="molecule type" value="Genomic_DNA"/>
</dbReference>
<feature type="domain" description="FAD-binding PCMH-type" evidence="9">
    <location>
        <begin position="39"/>
        <end position="260"/>
    </location>
</feature>
<evidence type="ECO:0000256" key="4">
    <source>
        <dbReference type="ARBA" id="ARBA00022827"/>
    </source>
</evidence>
<sequence length="938" mass="102945">MKTVETVESLFGPLSAAIQGRLCTDAVSTSLVSTDGSIYRIPPKAVCYPKTAADVIETVRFCNRHGLSIHPRGSGSGLCGGCLGPGMVVDFTRFMNRLIRIDVEEGWFECEPGYRMGELEEALRGSGLFFPPDPSSGEFATFGGMFSTNASGSHSVKYGNVADYVLDADIVMSNGDVVTLSDLAKSPVETLPKPFRELADLYHKHRDIIESDYPAIACNTAGYNLRGLVRDGRLDVRKLFSGAEGTLGIVTRLRFRLIERPGHDALVIAFFRHRADAAAVVPALLSLEPSGIEMMDRSLLSLARDISPVMRAEIPPDVDAVLMVEFDGRDAAGCSEMANRAHRLLQELPCPVESFTALTREQQNRFWAVRKAAVPLLYKLPGQRKILALIEDAAVPTDRIGSYLERLERILEGLGVPFVLYGHIAKGLIHTRPLLDLKRPEDRGLLQPLVDAVCDLVLELGGTVSGEHGDGRIRSACLSRQYPRLYPLFERVKAILDPERVFNPEIVTSCDPDRISSDLRVDAAPPKVRHTVLHWSGGIMQALEACHGCSKCTTATSATRMCPIYKFTREPEASPKAKANVLREMAARGFPDAETQLAVRRVIERCIGCGSCRMECPSGVDIPKLALEARQWKKRSFSEAIRDRALSGLETAAAVSRRTGGTLERLADMPFMRRIAYNGIGIAGWRKPIRFHHPSLVERLGSMQTEGSPRVLYFPGCFANHVRPSIGAATVRVLTAMGFAVTISEPFCCGLPMVAHGRARDAREWVEAHVASWGELDRIDWIVVSCSSCGLSLMEHWSDISQDGRVVAIAGRVLHVSDLVERYKDRLPALRPLPEKRFGYHMPCHLRVQPHADAGIRMLRRISGVELVTPVTHCCGMGGTWGYETSHADLSRTIGADLITRLGAVDAAVTDCPTCMLQIEDLSELSVFHPIEILGGVV</sequence>
<dbReference type="InterPro" id="IPR006094">
    <property type="entry name" value="Oxid_FAD_bind_N"/>
</dbReference>
<dbReference type="GO" id="GO:0046872">
    <property type="term" value="F:metal ion binding"/>
    <property type="evidence" value="ECO:0007669"/>
    <property type="project" value="UniProtKB-KW"/>
</dbReference>
<dbReference type="PROSITE" id="PS51387">
    <property type="entry name" value="FAD_PCMH"/>
    <property type="match status" value="1"/>
</dbReference>
<dbReference type="Pfam" id="PF02754">
    <property type="entry name" value="CCG"/>
    <property type="match status" value="2"/>
</dbReference>
<accession>A0A7C4RP73</accession>
<evidence type="ECO:0000256" key="2">
    <source>
        <dbReference type="ARBA" id="ARBA00022630"/>
    </source>
</evidence>
<evidence type="ECO:0000313" key="10">
    <source>
        <dbReference type="EMBL" id="HGU31893.1"/>
    </source>
</evidence>
<dbReference type="Gene3D" id="3.30.465.10">
    <property type="match status" value="1"/>
</dbReference>
<dbReference type="Pfam" id="PF02913">
    <property type="entry name" value="FAD-oxidase_C"/>
    <property type="match status" value="1"/>
</dbReference>
<dbReference type="Pfam" id="PF01565">
    <property type="entry name" value="FAD_binding_4"/>
    <property type="match status" value="1"/>
</dbReference>
<dbReference type="InterPro" id="IPR016166">
    <property type="entry name" value="FAD-bd_PCMH"/>
</dbReference>